<dbReference type="RefSeq" id="WP_223928931.1">
    <property type="nucleotide sequence ID" value="NZ_BPTU01000001.1"/>
</dbReference>
<accession>A0A9R1CAN7</accession>
<keyword evidence="1" id="KW-0812">Transmembrane</keyword>
<dbReference type="GeneID" id="72466901"/>
<dbReference type="Proteomes" id="UP000825483">
    <property type="component" value="Unassembled WGS sequence"/>
</dbReference>
<dbReference type="AlphaFoldDB" id="A0A9R1CAN7"/>
<evidence type="ECO:0000256" key="1">
    <source>
        <dbReference type="SAM" id="Phobius"/>
    </source>
</evidence>
<comment type="caution">
    <text evidence="2">The sequence shown here is derived from an EMBL/GenBank/DDBJ whole genome shotgun (WGS) entry which is preliminary data.</text>
</comment>
<proteinExistence type="predicted"/>
<protein>
    <submittedName>
        <fullName evidence="2">Uncharacterized protein</fullName>
    </submittedName>
</protein>
<organism evidence="2 3">
    <name type="scientific">Prevotella lacticifex</name>
    <dbReference type="NCBI Taxonomy" id="2854755"/>
    <lineage>
        <taxon>Bacteria</taxon>
        <taxon>Pseudomonadati</taxon>
        <taxon>Bacteroidota</taxon>
        <taxon>Bacteroidia</taxon>
        <taxon>Bacteroidales</taxon>
        <taxon>Prevotellaceae</taxon>
        <taxon>Prevotella</taxon>
    </lineage>
</organism>
<sequence length="76" mass="9276">MKKYLPIKIFSINFAYGWWWGGYFFFFTPFAIIPMWLHRQDCTYENGKAIDVGDTVSWSQERQREKAEDEERRVRS</sequence>
<keyword evidence="1" id="KW-1133">Transmembrane helix</keyword>
<feature type="transmembrane region" description="Helical" evidence="1">
    <location>
        <begin position="12"/>
        <end position="37"/>
    </location>
</feature>
<keyword evidence="3" id="KW-1185">Reference proteome</keyword>
<dbReference type="EMBL" id="BPUB01000002">
    <property type="protein sequence ID" value="GJG59057.1"/>
    <property type="molecule type" value="Genomic_DNA"/>
</dbReference>
<name>A0A9R1CAN7_9BACT</name>
<gene>
    <name evidence="2" type="ORF">PRLR5076_19080</name>
</gene>
<reference evidence="2" key="1">
    <citation type="journal article" date="2022" name="Int. J. Syst. Evol. Microbiol.">
        <title>Prevotella lacticifex sp. nov., isolated from the rumen of cows.</title>
        <authorList>
            <person name="Shinkai T."/>
            <person name="Ikeyama N."/>
            <person name="Kumagai M."/>
            <person name="Ohmori H."/>
            <person name="Sakamoto M."/>
            <person name="Ohkuma M."/>
            <person name="Mitsumori M."/>
        </authorList>
    </citation>
    <scope>NUCLEOTIDE SEQUENCE</scope>
    <source>
        <strain evidence="2">R5076</strain>
    </source>
</reference>
<keyword evidence="1" id="KW-0472">Membrane</keyword>
<evidence type="ECO:0000313" key="2">
    <source>
        <dbReference type="EMBL" id="GJG59057.1"/>
    </source>
</evidence>
<evidence type="ECO:0000313" key="3">
    <source>
        <dbReference type="Proteomes" id="UP000825483"/>
    </source>
</evidence>